<dbReference type="Proteomes" id="UP001208567">
    <property type="component" value="Unassembled WGS sequence"/>
</dbReference>
<dbReference type="EMBL" id="BRXR01000001">
    <property type="protein sequence ID" value="GLC29911.1"/>
    <property type="molecule type" value="Genomic_DNA"/>
</dbReference>
<comment type="caution">
    <text evidence="1">The sequence shown here is derived from an EMBL/GenBank/DDBJ whole genome shotgun (WGS) entry which is preliminary data.</text>
</comment>
<gene>
    <name evidence="1" type="ORF">bsdE14_13210</name>
</gene>
<accession>A0ABQ5N3Z9</accession>
<evidence type="ECO:0000313" key="1">
    <source>
        <dbReference type="EMBL" id="GLC29911.1"/>
    </source>
</evidence>
<name>A0ABQ5N3Z9_9CLOT</name>
<evidence type="ECO:0000313" key="2">
    <source>
        <dbReference type="Proteomes" id="UP001208567"/>
    </source>
</evidence>
<keyword evidence="2" id="KW-1185">Reference proteome</keyword>
<reference evidence="1 2" key="1">
    <citation type="journal article" date="2024" name="Int. J. Syst. Evol. Microbiol.">
        <title>Clostridium omnivorum sp. nov., isolated from anoxic soil under the treatment of reductive soil disinfestation.</title>
        <authorList>
            <person name="Ueki A."/>
            <person name="Tonouchi A."/>
            <person name="Kaku N."/>
            <person name="Honma S."/>
            <person name="Ueki K."/>
        </authorList>
    </citation>
    <scope>NUCLEOTIDE SEQUENCE [LARGE SCALE GENOMIC DNA]</scope>
    <source>
        <strain evidence="1 2">E14</strain>
    </source>
</reference>
<proteinExistence type="predicted"/>
<organism evidence="1 2">
    <name type="scientific">Clostridium omnivorum</name>
    <dbReference type="NCBI Taxonomy" id="1604902"/>
    <lineage>
        <taxon>Bacteria</taxon>
        <taxon>Bacillati</taxon>
        <taxon>Bacillota</taxon>
        <taxon>Clostridia</taxon>
        <taxon>Eubacteriales</taxon>
        <taxon>Clostridiaceae</taxon>
        <taxon>Clostridium</taxon>
    </lineage>
</organism>
<sequence>MSYDIRKLSKEEARDLREKFATKNNTNLNTIVEGLQNNGLASMNEELAVDVITELITLGIDFAHEEEDEVHKILIK</sequence>
<dbReference type="RefSeq" id="WP_264849185.1">
    <property type="nucleotide sequence ID" value="NZ_BRXR01000001.1"/>
</dbReference>
<protein>
    <submittedName>
        <fullName evidence="1">Uncharacterized protein</fullName>
    </submittedName>
</protein>